<dbReference type="Proteomes" id="UP000479000">
    <property type="component" value="Unassembled WGS sequence"/>
</dbReference>
<name>A0A6H5HKX2_9HEMI</name>
<proteinExistence type="predicted"/>
<evidence type="ECO:0000313" key="1">
    <source>
        <dbReference type="EMBL" id="CAB0018952.1"/>
    </source>
</evidence>
<dbReference type="EMBL" id="CADCXU010033593">
    <property type="protein sequence ID" value="CAB0018952.1"/>
    <property type="molecule type" value="Genomic_DNA"/>
</dbReference>
<protein>
    <submittedName>
        <fullName evidence="1">Uncharacterized protein</fullName>
    </submittedName>
</protein>
<keyword evidence="2" id="KW-1185">Reference proteome</keyword>
<sequence>MRIDFSIFASLISKRTKHVKETFTFNRRVFPLSGSTKRDRSLSTLTSSRLNSAEVGSTGGRFAH</sequence>
<dbReference type="AlphaFoldDB" id="A0A6H5HKX2"/>
<accession>A0A6H5HKX2</accession>
<evidence type="ECO:0000313" key="2">
    <source>
        <dbReference type="Proteomes" id="UP000479000"/>
    </source>
</evidence>
<organism evidence="1 2">
    <name type="scientific">Nesidiocoris tenuis</name>
    <dbReference type="NCBI Taxonomy" id="355587"/>
    <lineage>
        <taxon>Eukaryota</taxon>
        <taxon>Metazoa</taxon>
        <taxon>Ecdysozoa</taxon>
        <taxon>Arthropoda</taxon>
        <taxon>Hexapoda</taxon>
        <taxon>Insecta</taxon>
        <taxon>Pterygota</taxon>
        <taxon>Neoptera</taxon>
        <taxon>Paraneoptera</taxon>
        <taxon>Hemiptera</taxon>
        <taxon>Heteroptera</taxon>
        <taxon>Panheteroptera</taxon>
        <taxon>Cimicomorpha</taxon>
        <taxon>Miridae</taxon>
        <taxon>Dicyphina</taxon>
        <taxon>Nesidiocoris</taxon>
    </lineage>
</organism>
<reference evidence="1 2" key="1">
    <citation type="submission" date="2020-02" db="EMBL/GenBank/DDBJ databases">
        <authorList>
            <person name="Ferguson B K."/>
        </authorList>
    </citation>
    <scope>NUCLEOTIDE SEQUENCE [LARGE SCALE GENOMIC DNA]</scope>
</reference>
<gene>
    <name evidence="1" type="ORF">NTEN_LOCUS22664</name>
</gene>